<gene>
    <name evidence="2" type="ORF">EDC14_1005120</name>
</gene>
<protein>
    <submittedName>
        <fullName evidence="2">Stage II sporulation protein D</fullName>
    </submittedName>
</protein>
<evidence type="ECO:0000259" key="1">
    <source>
        <dbReference type="Pfam" id="PF08486"/>
    </source>
</evidence>
<dbReference type="PROSITE" id="PS51257">
    <property type="entry name" value="PROKAR_LIPOPROTEIN"/>
    <property type="match status" value="1"/>
</dbReference>
<comment type="caution">
    <text evidence="2">The sequence shown here is derived from an EMBL/GenBank/DDBJ whole genome shotgun (WGS) entry which is preliminary data.</text>
</comment>
<organism evidence="2 3">
    <name type="scientific">Hydrogenispora ethanolica</name>
    <dbReference type="NCBI Taxonomy" id="1082276"/>
    <lineage>
        <taxon>Bacteria</taxon>
        <taxon>Bacillati</taxon>
        <taxon>Bacillota</taxon>
        <taxon>Hydrogenispora</taxon>
    </lineage>
</organism>
<sequence length="318" mass="34906">MGSKQVRLLVCFLIGTVLFAAGCPGKEGTLIKNIVTRFGKPPVISVYMKDSGKKVKMDIDEYLVGVVAGEMKPGWPLNAYAAQAIIARTFTMEFLSRGGTRALHGTDISTDEKEAQAYNAKNITPTIRKAVQMTKGLVLTYNNRYIKGWYSASSGGVTALAKEGLAYKEAEPPYVQSVKSPEEKVIPKSELLWQATFTSDEINQALKKLNQGEVGMVRRFEVVKRGHYRAVGIRIVGDKGTAQVHGADLRINIGPEKMRSIWLTDISTTGGKVTLKGRGFGHGVGLSQWGAHALARENKSPEDIVKHFYPKAHVDKIW</sequence>
<keyword evidence="3" id="KW-1185">Reference proteome</keyword>
<dbReference type="InterPro" id="IPR013486">
    <property type="entry name" value="SpoIID/LytB"/>
</dbReference>
<evidence type="ECO:0000313" key="2">
    <source>
        <dbReference type="EMBL" id="TCL73258.1"/>
    </source>
</evidence>
<accession>A0A4R1S259</accession>
<dbReference type="InterPro" id="IPR013693">
    <property type="entry name" value="SpoIID/LytB_N"/>
</dbReference>
<dbReference type="RefSeq" id="WP_165907833.1">
    <property type="nucleotide sequence ID" value="NZ_SLUN01000005.1"/>
</dbReference>
<dbReference type="Pfam" id="PF08486">
    <property type="entry name" value="SpoIID"/>
    <property type="match status" value="1"/>
</dbReference>
<evidence type="ECO:0000313" key="3">
    <source>
        <dbReference type="Proteomes" id="UP000295008"/>
    </source>
</evidence>
<dbReference type="AlphaFoldDB" id="A0A4R1S259"/>
<dbReference type="Proteomes" id="UP000295008">
    <property type="component" value="Unassembled WGS sequence"/>
</dbReference>
<dbReference type="GO" id="GO:0030435">
    <property type="term" value="P:sporulation resulting in formation of a cellular spore"/>
    <property type="evidence" value="ECO:0007669"/>
    <property type="project" value="InterPro"/>
</dbReference>
<name>A0A4R1S259_HYDET</name>
<proteinExistence type="predicted"/>
<dbReference type="EMBL" id="SLUN01000005">
    <property type="protein sequence ID" value="TCL73258.1"/>
    <property type="molecule type" value="Genomic_DNA"/>
</dbReference>
<feature type="domain" description="Sporulation stage II protein D amidase enhancer LytB N-terminal" evidence="1">
    <location>
        <begin position="55"/>
        <end position="141"/>
    </location>
</feature>
<reference evidence="2 3" key="1">
    <citation type="submission" date="2019-03" db="EMBL/GenBank/DDBJ databases">
        <title>Genomic Encyclopedia of Type Strains, Phase IV (KMG-IV): sequencing the most valuable type-strain genomes for metagenomic binning, comparative biology and taxonomic classification.</title>
        <authorList>
            <person name="Goeker M."/>
        </authorList>
    </citation>
    <scope>NUCLEOTIDE SEQUENCE [LARGE SCALE GENOMIC DNA]</scope>
    <source>
        <strain evidence="2 3">LX-B</strain>
    </source>
</reference>
<dbReference type="NCBIfam" id="TIGR02669">
    <property type="entry name" value="SpoIID_LytB"/>
    <property type="match status" value="1"/>
</dbReference>